<accession>A0ABS4DYW6</accession>
<name>A0ABS4DYW6_9HYPH</name>
<dbReference type="InterPro" id="IPR016364">
    <property type="entry name" value="Surface_antigen_Rickettsia"/>
</dbReference>
<feature type="chain" id="PRO_5047447790" evidence="1">
    <location>
        <begin position="25"/>
        <end position="150"/>
    </location>
</feature>
<dbReference type="EMBL" id="JAGGJU010000005">
    <property type="protein sequence ID" value="MBP1850888.1"/>
    <property type="molecule type" value="Genomic_DNA"/>
</dbReference>
<evidence type="ECO:0000256" key="1">
    <source>
        <dbReference type="SAM" id="SignalP"/>
    </source>
</evidence>
<dbReference type="PIRSF" id="PIRSF002721">
    <property type="entry name" value="Surface_antigen_Rickettsia"/>
    <property type="match status" value="1"/>
</dbReference>
<proteinExistence type="predicted"/>
<organism evidence="2 3">
    <name type="scientific">Rhizobium halophytocola</name>
    <dbReference type="NCBI Taxonomy" id="735519"/>
    <lineage>
        <taxon>Bacteria</taxon>
        <taxon>Pseudomonadati</taxon>
        <taxon>Pseudomonadota</taxon>
        <taxon>Alphaproteobacteria</taxon>
        <taxon>Hyphomicrobiales</taxon>
        <taxon>Rhizobiaceae</taxon>
        <taxon>Rhizobium/Agrobacterium group</taxon>
        <taxon>Rhizobium</taxon>
    </lineage>
</organism>
<keyword evidence="1" id="KW-0732">Signal</keyword>
<gene>
    <name evidence="2" type="ORF">J2Z17_002325</name>
</gene>
<dbReference type="Proteomes" id="UP000759443">
    <property type="component" value="Unassembled WGS sequence"/>
</dbReference>
<protein>
    <submittedName>
        <fullName evidence="2">Surface antigen</fullName>
    </submittedName>
</protein>
<reference evidence="2 3" key="1">
    <citation type="submission" date="2021-03" db="EMBL/GenBank/DDBJ databases">
        <title>Genomic Encyclopedia of Type Strains, Phase IV (KMG-IV): sequencing the most valuable type-strain genomes for metagenomic binning, comparative biology and taxonomic classification.</title>
        <authorList>
            <person name="Goeker M."/>
        </authorList>
    </citation>
    <scope>NUCLEOTIDE SEQUENCE [LARGE SCALE GENOMIC DNA]</scope>
    <source>
        <strain evidence="2 3">DSM 21600</strain>
    </source>
</reference>
<keyword evidence="3" id="KW-1185">Reference proteome</keyword>
<evidence type="ECO:0000313" key="2">
    <source>
        <dbReference type="EMBL" id="MBP1850888.1"/>
    </source>
</evidence>
<comment type="caution">
    <text evidence="2">The sequence shown here is derived from an EMBL/GenBank/DDBJ whole genome shotgun (WGS) entry which is preliminary data.</text>
</comment>
<evidence type="ECO:0000313" key="3">
    <source>
        <dbReference type="Proteomes" id="UP000759443"/>
    </source>
</evidence>
<feature type="signal peptide" evidence="1">
    <location>
        <begin position="1"/>
        <end position="24"/>
    </location>
</feature>
<sequence>MAGLSKCALLVVAAAAVPAGCATKAPNGPQPAAATSTSLLGGLSHKSSSSVYIASLQGGIVKRTNVQLSSGDRERALEAEYRALEASPGGQPVTWQGADGVGGEVVANAPYQVGAQNCRQYSHKLTANGKTVEARGAACRNDKGTWTPLT</sequence>